<reference evidence="8" key="1">
    <citation type="submission" date="2016-07" db="EMBL/GenBank/DDBJ databases">
        <authorList>
            <person name="Bretaudeau A."/>
        </authorList>
    </citation>
    <scope>NUCLEOTIDE SEQUENCE</scope>
    <source>
        <strain evidence="8">Rice</strain>
        <tissue evidence="8">Whole body</tissue>
    </source>
</reference>
<dbReference type="PANTHER" id="PTHR23098">
    <property type="entry name" value="AGAP001331-PA-RELATED"/>
    <property type="match status" value="1"/>
</dbReference>
<feature type="region of interest" description="Disordered" evidence="6">
    <location>
        <begin position="162"/>
        <end position="294"/>
    </location>
</feature>
<dbReference type="Proteomes" id="UP000829999">
    <property type="component" value="Chromosome 4"/>
</dbReference>
<organism evidence="8">
    <name type="scientific">Spodoptera frugiperda</name>
    <name type="common">Fall armyworm</name>
    <dbReference type="NCBI Taxonomy" id="7108"/>
    <lineage>
        <taxon>Eukaryota</taxon>
        <taxon>Metazoa</taxon>
        <taxon>Ecdysozoa</taxon>
        <taxon>Arthropoda</taxon>
        <taxon>Hexapoda</taxon>
        <taxon>Insecta</taxon>
        <taxon>Pterygota</taxon>
        <taxon>Neoptera</taxon>
        <taxon>Endopterygota</taxon>
        <taxon>Lepidoptera</taxon>
        <taxon>Glossata</taxon>
        <taxon>Ditrysia</taxon>
        <taxon>Noctuoidea</taxon>
        <taxon>Noctuidae</taxon>
        <taxon>Amphipyrinae</taxon>
        <taxon>Spodoptera</taxon>
    </lineage>
</organism>
<evidence type="ECO:0000256" key="1">
    <source>
        <dbReference type="ARBA" id="ARBA00011764"/>
    </source>
</evidence>
<reference evidence="10" key="2">
    <citation type="submission" date="2025-04" db="UniProtKB">
        <authorList>
            <consortium name="RefSeq"/>
        </authorList>
    </citation>
    <scope>IDENTIFICATION</scope>
    <source>
        <tissue evidence="10">Whole larval tissue</tissue>
    </source>
</reference>
<name>A0A2H1X3Z7_SPOFR</name>
<evidence type="ECO:0000256" key="5">
    <source>
        <dbReference type="ARBA" id="ARBA00025466"/>
    </source>
</evidence>
<evidence type="ECO:0000313" key="10">
    <source>
        <dbReference type="RefSeq" id="XP_050563957.1"/>
    </source>
</evidence>
<comment type="subunit">
    <text evidence="1">Self-associates forming complexes of several hundred monomers.</text>
</comment>
<evidence type="ECO:0000256" key="3">
    <source>
        <dbReference type="ARBA" id="ARBA00023015"/>
    </source>
</evidence>
<dbReference type="GeneID" id="118281495"/>
<dbReference type="AlphaFoldDB" id="A0A2H1X3Z7"/>
<dbReference type="Pfam" id="PF13873">
    <property type="entry name" value="Myb_DNA-bind_5"/>
    <property type="match status" value="1"/>
</dbReference>
<comment type="function">
    <text evidence="5">Involved in transvection phenomena (= synapsis-dependent gene expression), where the synaptic pairing of chromosomes carrying genes with which zeste interacts influences the expression of these genes. Zeste binds to DNA and stimulates transcription from a nearby promoter.</text>
</comment>
<sequence length="365" mass="39891">MESRVRASQEQLSTLLEYMATHGDLARPLAGSQGRVRSDRLWTELTNILNAVGGGVSKTTDKWKKVWADWKSKTKKKALAIRHHARGTGGGPASGQALSASDERVLAIMGTLAVAGQDSVEELGFNRSINTAHDGPAVQDNPVTQDDSVYLEIVDETPQLTLSPQLSTSQPSNNWVLPSSSYQTSTQGRQPVAPTQPVTPAPPAQPVTPDPPAQAVTQAPPATPAPAAPSPLAQSPPTIAAPATPRRRRPHAPRTSAISPPTRRRLRLRSPATPQSAASPHRPRLSARRRRAPTPFERAASEFTAVEVRRLELEETRTRLQHERDSRALEIEHERNLVFNSLVNVAQAWLDYYRSRDNTEPLNIE</sequence>
<evidence type="ECO:0000259" key="7">
    <source>
        <dbReference type="Pfam" id="PF13873"/>
    </source>
</evidence>
<dbReference type="GO" id="GO:0005634">
    <property type="term" value="C:nucleus"/>
    <property type="evidence" value="ECO:0007669"/>
    <property type="project" value="TreeGrafter"/>
</dbReference>
<evidence type="ECO:0000256" key="2">
    <source>
        <dbReference type="ARBA" id="ARBA00016807"/>
    </source>
</evidence>
<dbReference type="EMBL" id="ODYU01013290">
    <property type="protein sequence ID" value="SOQ59997.1"/>
    <property type="molecule type" value="Genomic_DNA"/>
</dbReference>
<proteinExistence type="predicted"/>
<feature type="compositionally biased region" description="Pro residues" evidence="6">
    <location>
        <begin position="197"/>
        <end position="212"/>
    </location>
</feature>
<feature type="compositionally biased region" description="Polar residues" evidence="6">
    <location>
        <begin position="162"/>
        <end position="189"/>
    </location>
</feature>
<keyword evidence="4" id="KW-0804">Transcription</keyword>
<dbReference type="PANTHER" id="PTHR23098:SF16">
    <property type="entry name" value="REGULATORY PROTEIN ZESTE"/>
    <property type="match status" value="1"/>
</dbReference>
<evidence type="ECO:0000256" key="6">
    <source>
        <dbReference type="SAM" id="MobiDB-lite"/>
    </source>
</evidence>
<dbReference type="RefSeq" id="XP_050563957.1">
    <property type="nucleotide sequence ID" value="XM_050708000.1"/>
</dbReference>
<dbReference type="InterPro" id="IPR028002">
    <property type="entry name" value="Myb_DNA-bind_5"/>
</dbReference>
<keyword evidence="3" id="KW-0805">Transcription regulation</keyword>
<feature type="compositionally biased region" description="Low complexity" evidence="6">
    <location>
        <begin position="230"/>
        <end position="244"/>
    </location>
</feature>
<gene>
    <name evidence="10" type="primary">LOC118281495</name>
    <name evidence="8" type="ORF">SFRICE_022628</name>
</gene>
<evidence type="ECO:0000256" key="4">
    <source>
        <dbReference type="ARBA" id="ARBA00023163"/>
    </source>
</evidence>
<protein>
    <recommendedName>
        <fullName evidence="2">Regulatory protein zeste</fullName>
    </recommendedName>
</protein>
<feature type="compositionally biased region" description="Basic residues" evidence="6">
    <location>
        <begin position="281"/>
        <end position="292"/>
    </location>
</feature>
<evidence type="ECO:0000313" key="9">
    <source>
        <dbReference type="Proteomes" id="UP000829999"/>
    </source>
</evidence>
<accession>A0A2H1X3Z7</accession>
<dbReference type="OrthoDB" id="6437871at2759"/>
<feature type="domain" description="Myb/SANT-like DNA-binding" evidence="7">
    <location>
        <begin position="7"/>
        <end position="79"/>
    </location>
</feature>
<keyword evidence="9" id="KW-1185">Reference proteome</keyword>
<evidence type="ECO:0000313" key="8">
    <source>
        <dbReference type="EMBL" id="SOQ59997.1"/>
    </source>
</evidence>